<gene>
    <name evidence="1" type="ORF">LARSCL_LOCUS19614</name>
</gene>
<proteinExistence type="predicted"/>
<dbReference type="Proteomes" id="UP001497382">
    <property type="component" value="Unassembled WGS sequence"/>
</dbReference>
<keyword evidence="2" id="KW-1185">Reference proteome</keyword>
<organism evidence="1 2">
    <name type="scientific">Larinioides sclopetarius</name>
    <dbReference type="NCBI Taxonomy" id="280406"/>
    <lineage>
        <taxon>Eukaryota</taxon>
        <taxon>Metazoa</taxon>
        <taxon>Ecdysozoa</taxon>
        <taxon>Arthropoda</taxon>
        <taxon>Chelicerata</taxon>
        <taxon>Arachnida</taxon>
        <taxon>Araneae</taxon>
        <taxon>Araneomorphae</taxon>
        <taxon>Entelegynae</taxon>
        <taxon>Araneoidea</taxon>
        <taxon>Araneidae</taxon>
        <taxon>Larinioides</taxon>
    </lineage>
</organism>
<reference evidence="1 2" key="1">
    <citation type="submission" date="2024-04" db="EMBL/GenBank/DDBJ databases">
        <authorList>
            <person name="Rising A."/>
            <person name="Reimegard J."/>
            <person name="Sonavane S."/>
            <person name="Akerstrom W."/>
            <person name="Nylinder S."/>
            <person name="Hedman E."/>
            <person name="Kallberg Y."/>
        </authorList>
    </citation>
    <scope>NUCLEOTIDE SEQUENCE [LARGE SCALE GENOMIC DNA]</scope>
</reference>
<comment type="caution">
    <text evidence="1">The sequence shown here is derived from an EMBL/GenBank/DDBJ whole genome shotgun (WGS) entry which is preliminary data.</text>
</comment>
<dbReference type="EMBL" id="CAXIEN010000387">
    <property type="protein sequence ID" value="CAL1296071.1"/>
    <property type="molecule type" value="Genomic_DNA"/>
</dbReference>
<sequence>MSTILETQVQCLFISRCSLFHAGKCLGDVTSQVEPLDVFYRRCQNLTSVGNTRRGSSTSSSALCVLQCLQLK</sequence>
<name>A0AAV2BIL8_9ARAC</name>
<protein>
    <submittedName>
        <fullName evidence="1">Uncharacterized protein</fullName>
    </submittedName>
</protein>
<evidence type="ECO:0000313" key="2">
    <source>
        <dbReference type="Proteomes" id="UP001497382"/>
    </source>
</evidence>
<evidence type="ECO:0000313" key="1">
    <source>
        <dbReference type="EMBL" id="CAL1296071.1"/>
    </source>
</evidence>
<dbReference type="AlphaFoldDB" id="A0AAV2BIL8"/>
<accession>A0AAV2BIL8</accession>